<evidence type="ECO:0000259" key="3">
    <source>
        <dbReference type="Pfam" id="PF13457"/>
    </source>
</evidence>
<keyword evidence="1 2" id="KW-0732">Signal</keyword>
<dbReference type="Proteomes" id="UP000831859">
    <property type="component" value="Chromosome"/>
</dbReference>
<dbReference type="InterPro" id="IPR025987">
    <property type="entry name" value="GW_dom"/>
</dbReference>
<name>A0ABY4PGT3_9LACO</name>
<reference evidence="4 5" key="1">
    <citation type="journal article" date="2022" name="Int. J. Syst. Evol. Microbiol.">
        <title>Apilactobacillus apisilvae sp. nov., Nicolia spurrieriana gen. nov. sp. nov., Bombilactobacillus folatiphilus sp. nov. and Bombilactobacillus thymidiniphilus sp. nov., four new lactic acid bacterial isolates from stingless bees Tetragonula carbonaria and Austroplebeia australis.</title>
        <authorList>
            <person name="Oliphant S.A."/>
            <person name="Watson-Haigh N.S."/>
            <person name="Sumby K.M."/>
            <person name="Gardner J."/>
            <person name="Groom S."/>
            <person name="Jiranek V."/>
        </authorList>
    </citation>
    <scope>NUCLEOTIDE SEQUENCE [LARGE SCALE GENOMIC DNA]</scope>
    <source>
        <strain evidence="4 5">SG5_A10</strain>
    </source>
</reference>
<feature type="domain" description="GW" evidence="3">
    <location>
        <begin position="163"/>
        <end position="209"/>
    </location>
</feature>
<keyword evidence="5" id="KW-1185">Reference proteome</keyword>
<organism evidence="4 5">
    <name type="scientific">Apilactobacillus apisilvae</name>
    <dbReference type="NCBI Taxonomy" id="2923364"/>
    <lineage>
        <taxon>Bacteria</taxon>
        <taxon>Bacillati</taxon>
        <taxon>Bacillota</taxon>
        <taxon>Bacilli</taxon>
        <taxon>Lactobacillales</taxon>
        <taxon>Lactobacillaceae</taxon>
        <taxon>Apilactobacillus</taxon>
    </lineage>
</organism>
<feature type="chain" id="PRO_5047350882" evidence="2">
    <location>
        <begin position="23"/>
        <end position="231"/>
    </location>
</feature>
<dbReference type="EMBL" id="CP093362">
    <property type="protein sequence ID" value="UQS84944.1"/>
    <property type="molecule type" value="Genomic_DNA"/>
</dbReference>
<protein>
    <submittedName>
        <fullName evidence="4">GW dipeptide domain-containing protein</fullName>
    </submittedName>
</protein>
<dbReference type="Pfam" id="PF13457">
    <property type="entry name" value="GW"/>
    <property type="match status" value="2"/>
</dbReference>
<dbReference type="InterPro" id="IPR038200">
    <property type="entry name" value="GW_dom_sf"/>
</dbReference>
<dbReference type="Gene3D" id="2.30.30.170">
    <property type="match status" value="1"/>
</dbReference>
<feature type="signal peptide" evidence="2">
    <location>
        <begin position="1"/>
        <end position="22"/>
    </location>
</feature>
<evidence type="ECO:0000313" key="4">
    <source>
        <dbReference type="EMBL" id="UQS84944.1"/>
    </source>
</evidence>
<accession>A0ABY4PGT3</accession>
<gene>
    <name evidence="4" type="ORF">MOO46_06790</name>
</gene>
<dbReference type="RefSeq" id="WP_249510924.1">
    <property type="nucleotide sequence ID" value="NZ_CP093362.1"/>
</dbReference>
<feature type="domain" description="GW" evidence="3">
    <location>
        <begin position="57"/>
        <end position="123"/>
    </location>
</feature>
<evidence type="ECO:0000256" key="2">
    <source>
        <dbReference type="SAM" id="SignalP"/>
    </source>
</evidence>
<dbReference type="SUPFAM" id="SSF82057">
    <property type="entry name" value="Prokaryotic SH3-related domain"/>
    <property type="match status" value="1"/>
</dbReference>
<sequence>MKINFKKSLYLGMAALSFATIAGVSTNASSANASTKHTVKSTPAFTTTKWALDQSLTYQATGSAGIYSRPAGVAGAQQVASADSISGKQFMAYQEATTQSGAKYYKVVSFDRNIRGYIAADGINQVNTLMQADKPANVQGYIHTNFMFRDAYASRFSARFRIMENNKYDYRGDPFTVIDAMQVVNGNKYYWVTDNFHSNINGWVNAKYFTNQPVTSYQKLAISQRLHAENK</sequence>
<evidence type="ECO:0000256" key="1">
    <source>
        <dbReference type="ARBA" id="ARBA00022729"/>
    </source>
</evidence>
<evidence type="ECO:0000313" key="5">
    <source>
        <dbReference type="Proteomes" id="UP000831859"/>
    </source>
</evidence>
<proteinExistence type="predicted"/>